<sequence length="99" mass="10743">MRVAIDGNFTHCRYASVEADPQIFSTDYQGFWLTEEELNSACDHVQKNSNNSCSSTCQASHLPGGSLEQCENAHKAARDHGDEATEGVMASKGLMAMVC</sequence>
<keyword evidence="2" id="KW-1185">Reference proteome</keyword>
<dbReference type="InterPro" id="IPR040521">
    <property type="entry name" value="KDZ"/>
</dbReference>
<name>A0A0C9VGK5_SPHS4</name>
<dbReference type="Pfam" id="PF18758">
    <property type="entry name" value="KDZ"/>
    <property type="match status" value="1"/>
</dbReference>
<organism evidence="1 2">
    <name type="scientific">Sphaerobolus stellatus (strain SS14)</name>
    <dbReference type="NCBI Taxonomy" id="990650"/>
    <lineage>
        <taxon>Eukaryota</taxon>
        <taxon>Fungi</taxon>
        <taxon>Dikarya</taxon>
        <taxon>Basidiomycota</taxon>
        <taxon>Agaricomycotina</taxon>
        <taxon>Agaricomycetes</taxon>
        <taxon>Phallomycetidae</taxon>
        <taxon>Geastrales</taxon>
        <taxon>Sphaerobolaceae</taxon>
        <taxon>Sphaerobolus</taxon>
    </lineage>
</organism>
<evidence type="ECO:0000313" key="1">
    <source>
        <dbReference type="EMBL" id="KIJ36471.1"/>
    </source>
</evidence>
<evidence type="ECO:0000313" key="2">
    <source>
        <dbReference type="Proteomes" id="UP000054279"/>
    </source>
</evidence>
<dbReference type="Proteomes" id="UP000054279">
    <property type="component" value="Unassembled WGS sequence"/>
</dbReference>
<dbReference type="AlphaFoldDB" id="A0A0C9VGK5"/>
<protein>
    <submittedName>
        <fullName evidence="1">Uncharacterized protein</fullName>
    </submittedName>
</protein>
<accession>A0A0C9VGK5</accession>
<dbReference type="EMBL" id="KN837178">
    <property type="protein sequence ID" value="KIJ36471.1"/>
    <property type="molecule type" value="Genomic_DNA"/>
</dbReference>
<reference evidence="1 2" key="1">
    <citation type="submission" date="2014-06" db="EMBL/GenBank/DDBJ databases">
        <title>Evolutionary Origins and Diversification of the Mycorrhizal Mutualists.</title>
        <authorList>
            <consortium name="DOE Joint Genome Institute"/>
            <consortium name="Mycorrhizal Genomics Consortium"/>
            <person name="Kohler A."/>
            <person name="Kuo A."/>
            <person name="Nagy L.G."/>
            <person name="Floudas D."/>
            <person name="Copeland A."/>
            <person name="Barry K.W."/>
            <person name="Cichocki N."/>
            <person name="Veneault-Fourrey C."/>
            <person name="LaButti K."/>
            <person name="Lindquist E.A."/>
            <person name="Lipzen A."/>
            <person name="Lundell T."/>
            <person name="Morin E."/>
            <person name="Murat C."/>
            <person name="Riley R."/>
            <person name="Ohm R."/>
            <person name="Sun H."/>
            <person name="Tunlid A."/>
            <person name="Henrissat B."/>
            <person name="Grigoriev I.V."/>
            <person name="Hibbett D.S."/>
            <person name="Martin F."/>
        </authorList>
    </citation>
    <scope>NUCLEOTIDE SEQUENCE [LARGE SCALE GENOMIC DNA]</scope>
    <source>
        <strain evidence="1 2">SS14</strain>
    </source>
</reference>
<dbReference type="HOGENOM" id="CLU_2321840_0_0_1"/>
<gene>
    <name evidence="1" type="ORF">M422DRAFT_261229</name>
</gene>
<dbReference type="OrthoDB" id="3253684at2759"/>
<proteinExistence type="predicted"/>